<dbReference type="OrthoDB" id="1924068at2759"/>
<name>A0A1Q3B442_CEPFO</name>
<dbReference type="InterPro" id="IPR040256">
    <property type="entry name" value="At4g02000-like"/>
</dbReference>
<reference evidence="4" key="1">
    <citation type="submission" date="2016-04" db="EMBL/GenBank/DDBJ databases">
        <title>Cephalotus genome sequencing.</title>
        <authorList>
            <person name="Fukushima K."/>
            <person name="Hasebe M."/>
            <person name="Fang X."/>
        </authorList>
    </citation>
    <scope>NUCLEOTIDE SEQUENCE [LARGE SCALE GENOMIC DNA]</scope>
    <source>
        <strain evidence="4">cv. St1</strain>
    </source>
</reference>
<evidence type="ECO:0000256" key="1">
    <source>
        <dbReference type="SAM" id="MobiDB-lite"/>
    </source>
</evidence>
<dbReference type="InParanoid" id="A0A1Q3B442"/>
<gene>
    <name evidence="3" type="ORF">CFOL_v3_06188</name>
</gene>
<evidence type="ECO:0000313" key="4">
    <source>
        <dbReference type="Proteomes" id="UP000187406"/>
    </source>
</evidence>
<dbReference type="Pfam" id="PF14111">
    <property type="entry name" value="DUF4283"/>
    <property type="match status" value="1"/>
</dbReference>
<dbReference type="AlphaFoldDB" id="A0A1Q3B442"/>
<comment type="caution">
    <text evidence="3">The sequence shown here is derived from an EMBL/GenBank/DDBJ whole genome shotgun (WGS) entry which is preliminary data.</text>
</comment>
<dbReference type="PANTHER" id="PTHR31286:SF165">
    <property type="entry name" value="DUF4283 DOMAIN-CONTAINING PROTEIN"/>
    <property type="match status" value="1"/>
</dbReference>
<proteinExistence type="predicted"/>
<feature type="compositionally biased region" description="Polar residues" evidence="1">
    <location>
        <begin position="356"/>
        <end position="365"/>
    </location>
</feature>
<protein>
    <submittedName>
        <fullName evidence="3">DUF4283 domain-containing protein</fullName>
    </submittedName>
</protein>
<evidence type="ECO:0000313" key="3">
    <source>
        <dbReference type="EMBL" id="GAV62665.1"/>
    </source>
</evidence>
<dbReference type="PANTHER" id="PTHR31286">
    <property type="entry name" value="GLYCINE-RICH CELL WALL STRUCTURAL PROTEIN 1.8-LIKE"/>
    <property type="match status" value="1"/>
</dbReference>
<dbReference type="Proteomes" id="UP000187406">
    <property type="component" value="Unassembled WGS sequence"/>
</dbReference>
<feature type="compositionally biased region" description="Basic residues" evidence="1">
    <location>
        <begin position="382"/>
        <end position="398"/>
    </location>
</feature>
<dbReference type="EMBL" id="BDDD01000268">
    <property type="protein sequence ID" value="GAV62665.1"/>
    <property type="molecule type" value="Genomic_DNA"/>
</dbReference>
<organism evidence="3 4">
    <name type="scientific">Cephalotus follicularis</name>
    <name type="common">Albany pitcher plant</name>
    <dbReference type="NCBI Taxonomy" id="3775"/>
    <lineage>
        <taxon>Eukaryota</taxon>
        <taxon>Viridiplantae</taxon>
        <taxon>Streptophyta</taxon>
        <taxon>Embryophyta</taxon>
        <taxon>Tracheophyta</taxon>
        <taxon>Spermatophyta</taxon>
        <taxon>Magnoliopsida</taxon>
        <taxon>eudicotyledons</taxon>
        <taxon>Gunneridae</taxon>
        <taxon>Pentapetalae</taxon>
        <taxon>rosids</taxon>
        <taxon>fabids</taxon>
        <taxon>Oxalidales</taxon>
        <taxon>Cephalotaceae</taxon>
        <taxon>Cephalotus</taxon>
    </lineage>
</organism>
<feature type="region of interest" description="Disordered" evidence="1">
    <location>
        <begin position="354"/>
        <end position="398"/>
    </location>
</feature>
<dbReference type="InterPro" id="IPR025558">
    <property type="entry name" value="DUF4283"/>
</dbReference>
<feature type="domain" description="DUF4283" evidence="2">
    <location>
        <begin position="56"/>
        <end position="138"/>
    </location>
</feature>
<sequence length="398" mass="44189">MEIAAGGVRLADGPKKWTQLFQQNTRENLKLSYIQPVLVDGECVADFPEEVLVAGAKEWEFALAGICVGKKVPFKALLSVLGRKWAKAGTFSMHTAENGIYVFKCASREVRDWILDNGPWDVWGAHLALRLWERDTPPQQCSFSKVPVWVKLVNIPLEFWKSCGSSHLASVLGKPMHMDTVTGNRQIINFARVCVEMEAISKFPGYIRARRADGRVVDVKVEYSWKPVVCDHCMVFYHSTRACPVLSYKDQVSAKSKENERNMGNVVPETEDWVTKKSKGKEKVHIEHSHMGALLSPSCDGVLLTYILQAPHAQVHLDPPVSSGKHVPLMACTLEDENPTSFAPVECINENKRLMRSSSSVEATQGSTDGGGDKGSVGSKDSRKKKRSPPTSKGRARR</sequence>
<keyword evidence="4" id="KW-1185">Reference proteome</keyword>
<evidence type="ECO:0000259" key="2">
    <source>
        <dbReference type="Pfam" id="PF14111"/>
    </source>
</evidence>
<accession>A0A1Q3B442</accession>